<feature type="domain" description="DUF1400" evidence="4">
    <location>
        <begin position="30"/>
        <end position="156"/>
    </location>
</feature>
<dbReference type="InterPro" id="IPR029058">
    <property type="entry name" value="AB_hydrolase_fold"/>
</dbReference>
<keyword evidence="2" id="KW-0442">Lipid degradation</keyword>
<comment type="caution">
    <text evidence="5">The sequence shown here is derived from an EMBL/GenBank/DDBJ whole genome shotgun (WGS) entry which is preliminary data.</text>
</comment>
<evidence type="ECO:0000256" key="2">
    <source>
        <dbReference type="ARBA" id="ARBA00022963"/>
    </source>
</evidence>
<keyword evidence="3" id="KW-0443">Lipid metabolism</keyword>
<dbReference type="PANTHER" id="PTHR10272:SF13">
    <property type="entry name" value="POLY(ETHYLENE TEREPHTHALATE) HYDROLASE"/>
    <property type="match status" value="1"/>
</dbReference>
<evidence type="ECO:0000256" key="3">
    <source>
        <dbReference type="ARBA" id="ARBA00023098"/>
    </source>
</evidence>
<evidence type="ECO:0000256" key="1">
    <source>
        <dbReference type="ARBA" id="ARBA00022801"/>
    </source>
</evidence>
<evidence type="ECO:0000313" key="6">
    <source>
        <dbReference type="Proteomes" id="UP000183940"/>
    </source>
</evidence>
<dbReference type="EMBL" id="MLAW01000071">
    <property type="protein sequence ID" value="OJJ15245.1"/>
    <property type="molecule type" value="Genomic_DNA"/>
</dbReference>
<dbReference type="Pfam" id="PF03403">
    <property type="entry name" value="PAF-AH_p_II"/>
    <property type="match status" value="1"/>
</dbReference>
<accession>A0A1L9QK61</accession>
<dbReference type="PANTHER" id="PTHR10272">
    <property type="entry name" value="PLATELET-ACTIVATING FACTOR ACETYLHYDROLASE"/>
    <property type="match status" value="1"/>
</dbReference>
<keyword evidence="6" id="KW-1185">Reference proteome</keyword>
<dbReference type="Proteomes" id="UP000183940">
    <property type="component" value="Unassembled WGS sequence"/>
</dbReference>
<proteinExistence type="predicted"/>
<dbReference type="GO" id="GO:0016042">
    <property type="term" value="P:lipid catabolic process"/>
    <property type="evidence" value="ECO:0007669"/>
    <property type="project" value="UniProtKB-KW"/>
</dbReference>
<reference evidence="5" key="1">
    <citation type="submission" date="2016-10" db="EMBL/GenBank/DDBJ databases">
        <title>CRISPR-Cas defence system in Roseofilum reptotaenium: evidence of a bacteriophage-cyanobacterium arms race in the coral black band disease.</title>
        <authorList>
            <person name="Buerger P."/>
            <person name="Wood-Charlson E.M."/>
            <person name="Weynberg K.D."/>
            <person name="Willis B."/>
            <person name="Van Oppen M.J."/>
        </authorList>
    </citation>
    <scope>NUCLEOTIDE SEQUENCE [LARGE SCALE GENOMIC DNA]</scope>
    <source>
        <strain evidence="5">AO1-A</strain>
    </source>
</reference>
<dbReference type="Pfam" id="PF07176">
    <property type="entry name" value="DUF1400"/>
    <property type="match status" value="1"/>
</dbReference>
<dbReference type="SUPFAM" id="SSF53474">
    <property type="entry name" value="alpha/beta-Hydrolases"/>
    <property type="match status" value="1"/>
</dbReference>
<protein>
    <recommendedName>
        <fullName evidence="4">DUF1400 domain-containing protein</fullName>
    </recommendedName>
</protein>
<dbReference type="InterPro" id="IPR010802">
    <property type="entry name" value="DUF1400"/>
</dbReference>
<evidence type="ECO:0000259" key="4">
    <source>
        <dbReference type="Pfam" id="PF07176"/>
    </source>
</evidence>
<gene>
    <name evidence="5" type="ORF">BI308_24400</name>
</gene>
<dbReference type="Gene3D" id="3.40.50.1820">
    <property type="entry name" value="alpha/beta hydrolase"/>
    <property type="match status" value="1"/>
</dbReference>
<dbReference type="AlphaFoldDB" id="A0A1L9QK61"/>
<dbReference type="GO" id="GO:0003847">
    <property type="term" value="F:1-alkyl-2-acetylglycerophosphocholine esterase activity"/>
    <property type="evidence" value="ECO:0007669"/>
    <property type="project" value="TreeGrafter"/>
</dbReference>
<sequence>MVLQQYFRWQWLMGVAMLVCSPLPLQPVWAAEQVYVSFSLVERSIPVRDLENFVNEGKISPKLSAYTRYLNEDQLNQFREILQQPIDVTPLGISQFFYSPQGEVLLERLGRVVKTGGRQQGFYAIRAALILAAAEPEGMTLLNILRKFPTQGLRIDLESALDIAWNLYTLVQQTNEANQVVAQQSAIEVSFQAQVAKVPEGIQWNSAFPFSVPKGEIPISELPDLDTVGYFRWEKRSFTLRDRERNRAYPVDLYVPNRSDQPAPLVVISHGLGSNRDSFVYVATHLASMGFAVVVPEHLESSDRQREAMLEGKANEVAEPSEFINRPLDIIFMLDELSRQTQPGGALEGRIDVERVGAIGQSFGGYTVLALAGAKINFEQLEADCNPNSPSWNVSLLLQCRALELGEGDRSLNLQDSRIQSVIAINPISSRVLGESSLDDIEIPVMIVAGSKDTVALSFPEQILPFVWLTNTSEKYLVLQEGGTHFSTLQPGEDDLPLPSLVIGEDPDLARRYTLTLTLAFFQTYVAENLDYKPYLTPAYIQSISQEPMPLSLVTQLELEQLPEISPGF</sequence>
<dbReference type="STRING" id="1925591.BI308_24400"/>
<organism evidence="5 6">
    <name type="scientific">Roseofilum reptotaenium AO1-A</name>
    <dbReference type="NCBI Taxonomy" id="1925591"/>
    <lineage>
        <taxon>Bacteria</taxon>
        <taxon>Bacillati</taxon>
        <taxon>Cyanobacteriota</taxon>
        <taxon>Cyanophyceae</taxon>
        <taxon>Desertifilales</taxon>
        <taxon>Desertifilaceae</taxon>
        <taxon>Roseofilum</taxon>
    </lineage>
</organism>
<evidence type="ECO:0000313" key="5">
    <source>
        <dbReference type="EMBL" id="OJJ15245.1"/>
    </source>
</evidence>
<name>A0A1L9QK61_9CYAN</name>
<keyword evidence="1" id="KW-0378">Hydrolase</keyword>